<feature type="transmembrane region" description="Helical" evidence="1">
    <location>
        <begin position="263"/>
        <end position="284"/>
    </location>
</feature>
<protein>
    <recommendedName>
        <fullName evidence="4">Integral membrane protein</fullName>
    </recommendedName>
</protein>
<reference evidence="2" key="1">
    <citation type="submission" date="2022-10" db="EMBL/GenBank/DDBJ databases">
        <title>The complete genomes of actinobacterial strains from the NBC collection.</title>
        <authorList>
            <person name="Joergensen T.S."/>
            <person name="Alvarez Arevalo M."/>
            <person name="Sterndorff E.B."/>
            <person name="Faurdal D."/>
            <person name="Vuksanovic O."/>
            <person name="Mourched A.-S."/>
            <person name="Charusanti P."/>
            <person name="Shaw S."/>
            <person name="Blin K."/>
            <person name="Weber T."/>
        </authorList>
    </citation>
    <scope>NUCLEOTIDE SEQUENCE</scope>
    <source>
        <strain evidence="2">NBC_00283</strain>
    </source>
</reference>
<feature type="transmembrane region" description="Helical" evidence="1">
    <location>
        <begin position="216"/>
        <end position="234"/>
    </location>
</feature>
<feature type="transmembrane region" description="Helical" evidence="1">
    <location>
        <begin position="239"/>
        <end position="257"/>
    </location>
</feature>
<evidence type="ECO:0000256" key="1">
    <source>
        <dbReference type="SAM" id="Phobius"/>
    </source>
</evidence>
<keyword evidence="3" id="KW-1185">Reference proteome</keyword>
<feature type="transmembrane region" description="Helical" evidence="1">
    <location>
        <begin position="417"/>
        <end position="437"/>
    </location>
</feature>
<evidence type="ECO:0000313" key="2">
    <source>
        <dbReference type="EMBL" id="WUO45510.1"/>
    </source>
</evidence>
<organism evidence="2 3">
    <name type="scientific">Streptomyces goshikiensis</name>
    <dbReference type="NCBI Taxonomy" id="1942"/>
    <lineage>
        <taxon>Bacteria</taxon>
        <taxon>Bacillati</taxon>
        <taxon>Actinomycetota</taxon>
        <taxon>Actinomycetes</taxon>
        <taxon>Kitasatosporales</taxon>
        <taxon>Streptomycetaceae</taxon>
        <taxon>Streptomyces</taxon>
    </lineage>
</organism>
<feature type="transmembrane region" description="Helical" evidence="1">
    <location>
        <begin position="443"/>
        <end position="464"/>
    </location>
</feature>
<feature type="transmembrane region" description="Helical" evidence="1">
    <location>
        <begin position="352"/>
        <end position="380"/>
    </location>
</feature>
<proteinExistence type="predicted"/>
<gene>
    <name evidence="2" type="ORF">OHU17_06500</name>
</gene>
<evidence type="ECO:0000313" key="3">
    <source>
        <dbReference type="Proteomes" id="UP001432075"/>
    </source>
</evidence>
<evidence type="ECO:0008006" key="4">
    <source>
        <dbReference type="Google" id="ProtNLM"/>
    </source>
</evidence>
<dbReference type="EMBL" id="CP108057">
    <property type="protein sequence ID" value="WUO45510.1"/>
    <property type="molecule type" value="Genomic_DNA"/>
</dbReference>
<sequence>MSGPMALEPGGTEQDTLALRLADTRRRVPRRLPADATLTLRLPGFGPNEEEVSRLAAELADRVGPAVHPYEVAALLEADGLSADMIRQRYGHPNIFSLAAALYERVPRVFPEPAATPDPWRPDHVRCLLRGVLFALPGLAYLLTAPLWHPGRHAAALIVAGVISWAWGQALGHRAYLRMVAGQREAGRTLLVGAPAGAAAATAGAALAAWGGAVTWAAAAQSLYLAAAGVLLVLGRERLLLAALTPLIAGAAVLPWWEPGPLLRTGLPALALAATLAAAGRALRAAHTAPAAAGEAGARPPLRRSLPYGLFGLAAAVLVLLEGRQAPYAVIALTVSMGPAEWLLYRFRGLSVTALGAAATPLGFLLRSAGVLGLCLFSYVLLLLPVALLTGAAPAALLLLAATLWSALLLQAFGVGWPPAVVCLTAAAVAGLVTFLAPIRGPLILPLCCGAAALCLAGCALWVLGRPARHA</sequence>
<keyword evidence="1" id="KW-1133">Transmembrane helix</keyword>
<keyword evidence="1" id="KW-0472">Membrane</keyword>
<feature type="transmembrane region" description="Helical" evidence="1">
    <location>
        <begin position="127"/>
        <end position="148"/>
    </location>
</feature>
<keyword evidence="1" id="KW-0812">Transmembrane</keyword>
<feature type="transmembrane region" description="Helical" evidence="1">
    <location>
        <begin position="386"/>
        <end position="410"/>
    </location>
</feature>
<feature type="transmembrane region" description="Helical" evidence="1">
    <location>
        <begin position="154"/>
        <end position="177"/>
    </location>
</feature>
<dbReference type="RefSeq" id="WP_037798655.1">
    <property type="nucleotide sequence ID" value="NZ_BMVE01000002.1"/>
</dbReference>
<feature type="transmembrane region" description="Helical" evidence="1">
    <location>
        <begin position="189"/>
        <end position="210"/>
    </location>
</feature>
<dbReference type="Proteomes" id="UP001432075">
    <property type="component" value="Chromosome"/>
</dbReference>
<name>A0ABZ1RG68_9ACTN</name>
<accession>A0ABZ1RG68</accession>
<feature type="transmembrane region" description="Helical" evidence="1">
    <location>
        <begin position="305"/>
        <end position="321"/>
    </location>
</feature>